<keyword evidence="5 7" id="KW-0573">Peptidoglycan synthesis</keyword>
<dbReference type="GO" id="GO:0004180">
    <property type="term" value="F:carboxypeptidase activity"/>
    <property type="evidence" value="ECO:0007669"/>
    <property type="project" value="UniProtKB-ARBA"/>
</dbReference>
<dbReference type="UniPathway" id="UPA00219"/>
<dbReference type="PANTHER" id="PTHR41533:SF2">
    <property type="entry name" value="BLR7131 PROTEIN"/>
    <property type="match status" value="1"/>
</dbReference>
<feature type="chain" id="PRO_5031029819" evidence="8">
    <location>
        <begin position="22"/>
        <end position="534"/>
    </location>
</feature>
<dbReference type="GO" id="GO:0009252">
    <property type="term" value="P:peptidoglycan biosynthetic process"/>
    <property type="evidence" value="ECO:0007669"/>
    <property type="project" value="UniProtKB-UniPathway"/>
</dbReference>
<dbReference type="InterPro" id="IPR036365">
    <property type="entry name" value="PGBD-like_sf"/>
</dbReference>
<dbReference type="Pfam" id="PF01471">
    <property type="entry name" value="PG_binding_1"/>
    <property type="match status" value="1"/>
</dbReference>
<dbReference type="PANTHER" id="PTHR41533">
    <property type="entry name" value="L,D-TRANSPEPTIDASE HI_1667-RELATED"/>
    <property type="match status" value="1"/>
</dbReference>
<comment type="pathway">
    <text evidence="1 7">Cell wall biogenesis; peptidoglycan biosynthesis.</text>
</comment>
<dbReference type="GO" id="GO:0016740">
    <property type="term" value="F:transferase activity"/>
    <property type="evidence" value="ECO:0007669"/>
    <property type="project" value="UniProtKB-KW"/>
</dbReference>
<evidence type="ECO:0000256" key="1">
    <source>
        <dbReference type="ARBA" id="ARBA00004752"/>
    </source>
</evidence>
<evidence type="ECO:0000256" key="3">
    <source>
        <dbReference type="ARBA" id="ARBA00022679"/>
    </source>
</evidence>
<dbReference type="InterPro" id="IPR052905">
    <property type="entry name" value="LD-transpeptidase_YkuD-like"/>
</dbReference>
<dbReference type="InterPro" id="IPR002477">
    <property type="entry name" value="Peptidoglycan-bd-like"/>
</dbReference>
<protein>
    <submittedName>
        <fullName evidence="10">L,D-transpeptidase family protein</fullName>
    </submittedName>
</protein>
<comment type="similarity">
    <text evidence="2">Belongs to the YkuD family.</text>
</comment>
<dbReference type="Gene3D" id="1.10.101.10">
    <property type="entry name" value="PGBD-like superfamily/PGBD"/>
    <property type="match status" value="1"/>
</dbReference>
<evidence type="ECO:0000313" key="11">
    <source>
        <dbReference type="Proteomes" id="UP000586722"/>
    </source>
</evidence>
<dbReference type="CDD" id="cd16913">
    <property type="entry name" value="YkuD_like"/>
    <property type="match status" value="1"/>
</dbReference>
<dbReference type="PROSITE" id="PS52029">
    <property type="entry name" value="LD_TPASE"/>
    <property type="match status" value="1"/>
</dbReference>
<dbReference type="EMBL" id="JAABLQ010000001">
    <property type="protein sequence ID" value="NBN78307.1"/>
    <property type="molecule type" value="Genomic_DNA"/>
</dbReference>
<evidence type="ECO:0000256" key="2">
    <source>
        <dbReference type="ARBA" id="ARBA00005992"/>
    </source>
</evidence>
<proteinExistence type="inferred from homology"/>
<evidence type="ECO:0000256" key="4">
    <source>
        <dbReference type="ARBA" id="ARBA00022960"/>
    </source>
</evidence>
<keyword evidence="6 7" id="KW-0961">Cell wall biogenesis/degradation</keyword>
<evidence type="ECO:0000256" key="8">
    <source>
        <dbReference type="SAM" id="SignalP"/>
    </source>
</evidence>
<dbReference type="GO" id="GO:0071555">
    <property type="term" value="P:cell wall organization"/>
    <property type="evidence" value="ECO:0007669"/>
    <property type="project" value="UniProtKB-UniRule"/>
</dbReference>
<keyword evidence="11" id="KW-1185">Reference proteome</keyword>
<keyword evidence="3" id="KW-0808">Transferase</keyword>
<dbReference type="InterPro" id="IPR036366">
    <property type="entry name" value="PGBDSf"/>
</dbReference>
<comment type="caution">
    <text evidence="10">The sequence shown here is derived from an EMBL/GenBank/DDBJ whole genome shotgun (WGS) entry which is preliminary data.</text>
</comment>
<dbReference type="Pfam" id="PF20142">
    <property type="entry name" value="Scaffold"/>
    <property type="match status" value="1"/>
</dbReference>
<dbReference type="AlphaFoldDB" id="A0A7X5F203"/>
<dbReference type="GO" id="GO:0008360">
    <property type="term" value="P:regulation of cell shape"/>
    <property type="evidence" value="ECO:0007669"/>
    <property type="project" value="UniProtKB-UniRule"/>
</dbReference>
<name>A0A7X5F203_9HYPH</name>
<dbReference type="InterPro" id="IPR005490">
    <property type="entry name" value="LD_TPept_cat_dom"/>
</dbReference>
<sequence length="534" mass="58326">MLSAALSVTAPAAAAAQTAPAAPTDQGIGPAIAEAIQARLGTVSDPAIAAYYAARGGEPLWVLSDGDDAGLSENGHLAIAAFAAANDHALNPDNYAPIDLARRADAAATAEDYATLDIDLTRNYVRYGTHLASGRVQPNVVSKALNIFPEIPDPADLLNAVGQSPDFGTYLEALAPQSPSYARLKQRLAEYRDKAARGGFTHVPAGATLKPGMTDPRLDALRRRMAEEDYMQAAAHAGDVYDGALVEAVKQFQAYHGLTVDGVIGPETLAEINTSITQRLIQMELNMERRRWMPDHLGSTYIFVNLADQVLKVVKDEKTIHTARVVVGKPYHATPVFSRNMTYVEVNPFWNVPQSIAVNEYLPKLIKSPAALSGQNIRVFRGDTEVNPASVAWASYQGTGLPYQLRQDPGDKNALGRIKFMFPNAFNIYIHDTPSKALFDRSERYFSHGCIRVSDPFALGEVLLSAQGFDKARLEQIRDSGERQVITLKEPVPVHLTYLTAWMNKDGSTHFRQDIYGRDEALLKALARAMRENL</sequence>
<evidence type="ECO:0000259" key="9">
    <source>
        <dbReference type="PROSITE" id="PS52029"/>
    </source>
</evidence>
<feature type="domain" description="L,D-TPase catalytic" evidence="9">
    <location>
        <begin position="300"/>
        <end position="477"/>
    </location>
</feature>
<dbReference type="RefSeq" id="WP_161708361.1">
    <property type="nucleotide sequence ID" value="NZ_JAABLQ010000001.1"/>
</dbReference>
<organism evidence="10 11">
    <name type="scientific">Pannonibacter tanglangensis</name>
    <dbReference type="NCBI Taxonomy" id="2750084"/>
    <lineage>
        <taxon>Bacteria</taxon>
        <taxon>Pseudomonadati</taxon>
        <taxon>Pseudomonadota</taxon>
        <taxon>Alphaproteobacteria</taxon>
        <taxon>Hyphomicrobiales</taxon>
        <taxon>Stappiaceae</taxon>
        <taxon>Pannonibacter</taxon>
    </lineage>
</organism>
<evidence type="ECO:0000313" key="10">
    <source>
        <dbReference type="EMBL" id="NBN78307.1"/>
    </source>
</evidence>
<gene>
    <name evidence="10" type="ORF">GWI72_08515</name>
</gene>
<reference evidence="11" key="1">
    <citation type="submission" date="2020-01" db="EMBL/GenBank/DDBJ databases">
        <authorList>
            <person name="Fang Y."/>
            <person name="Sun R."/>
            <person name="Nie L."/>
            <person name="He J."/>
            <person name="Hao L."/>
            <person name="Wang L."/>
            <person name="Su S."/>
            <person name="Lv E."/>
            <person name="Zhang Z."/>
            <person name="Xie R."/>
            <person name="Liu H."/>
        </authorList>
    </citation>
    <scope>NUCLEOTIDE SEQUENCE [LARGE SCALE GENOMIC DNA]</scope>
    <source>
        <strain evidence="11">XCT-53</strain>
    </source>
</reference>
<feature type="signal peptide" evidence="8">
    <location>
        <begin position="1"/>
        <end position="21"/>
    </location>
</feature>
<dbReference type="Pfam" id="PF03734">
    <property type="entry name" value="YkuD"/>
    <property type="match status" value="1"/>
</dbReference>
<dbReference type="Proteomes" id="UP000586722">
    <property type="component" value="Unassembled WGS sequence"/>
</dbReference>
<evidence type="ECO:0000256" key="5">
    <source>
        <dbReference type="ARBA" id="ARBA00022984"/>
    </source>
</evidence>
<evidence type="ECO:0000256" key="6">
    <source>
        <dbReference type="ARBA" id="ARBA00023316"/>
    </source>
</evidence>
<feature type="active site" description="Nucleophile" evidence="7">
    <location>
        <position position="450"/>
    </location>
</feature>
<accession>A0A7X5F203</accession>
<keyword evidence="4 7" id="KW-0133">Cell shape</keyword>
<dbReference type="SUPFAM" id="SSF47090">
    <property type="entry name" value="PGBD-like"/>
    <property type="match status" value="1"/>
</dbReference>
<dbReference type="Gene3D" id="2.40.440.10">
    <property type="entry name" value="L,D-transpeptidase catalytic domain-like"/>
    <property type="match status" value="1"/>
</dbReference>
<dbReference type="SUPFAM" id="SSF141523">
    <property type="entry name" value="L,D-transpeptidase catalytic domain-like"/>
    <property type="match status" value="1"/>
</dbReference>
<dbReference type="InterPro" id="IPR045380">
    <property type="entry name" value="LD_TPept_scaffold_dom"/>
</dbReference>
<keyword evidence="8" id="KW-0732">Signal</keyword>
<dbReference type="InterPro" id="IPR038063">
    <property type="entry name" value="Transpep_catalytic_dom"/>
</dbReference>
<feature type="active site" description="Proton donor/acceptor" evidence="7">
    <location>
        <position position="431"/>
    </location>
</feature>
<evidence type="ECO:0000256" key="7">
    <source>
        <dbReference type="PROSITE-ProRule" id="PRU01373"/>
    </source>
</evidence>